<evidence type="ECO:0000256" key="2">
    <source>
        <dbReference type="ARBA" id="ARBA00022840"/>
    </source>
</evidence>
<evidence type="ECO:0000313" key="6">
    <source>
        <dbReference type="EMBL" id="KAK7540986.1"/>
    </source>
</evidence>
<evidence type="ECO:0000256" key="3">
    <source>
        <dbReference type="PROSITE-ProRule" id="PRU10141"/>
    </source>
</evidence>
<feature type="region of interest" description="Disordered" evidence="4">
    <location>
        <begin position="623"/>
        <end position="676"/>
    </location>
</feature>
<feature type="region of interest" description="Disordered" evidence="4">
    <location>
        <begin position="799"/>
        <end position="852"/>
    </location>
</feature>
<dbReference type="InterPro" id="IPR008271">
    <property type="entry name" value="Ser/Thr_kinase_AS"/>
</dbReference>
<feature type="compositionally biased region" description="Basic and acidic residues" evidence="4">
    <location>
        <begin position="55"/>
        <end position="65"/>
    </location>
</feature>
<dbReference type="EMBL" id="JBBPEH010000003">
    <property type="protein sequence ID" value="KAK7540986.1"/>
    <property type="molecule type" value="Genomic_DNA"/>
</dbReference>
<dbReference type="PANTHER" id="PTHR44305">
    <property type="entry name" value="SI:DKEY-192D15.2-RELATED"/>
    <property type="match status" value="1"/>
</dbReference>
<dbReference type="InterPro" id="IPR011009">
    <property type="entry name" value="Kinase-like_dom_sf"/>
</dbReference>
<feature type="region of interest" description="Disordered" evidence="4">
    <location>
        <begin position="52"/>
        <end position="75"/>
    </location>
</feature>
<organism evidence="6 7">
    <name type="scientific">Phyllosticta citribraziliensis</name>
    <dbReference type="NCBI Taxonomy" id="989973"/>
    <lineage>
        <taxon>Eukaryota</taxon>
        <taxon>Fungi</taxon>
        <taxon>Dikarya</taxon>
        <taxon>Ascomycota</taxon>
        <taxon>Pezizomycotina</taxon>
        <taxon>Dothideomycetes</taxon>
        <taxon>Dothideomycetes incertae sedis</taxon>
        <taxon>Botryosphaeriales</taxon>
        <taxon>Phyllostictaceae</taxon>
        <taxon>Phyllosticta</taxon>
    </lineage>
</organism>
<protein>
    <recommendedName>
        <fullName evidence="5">Protein kinase domain-containing protein</fullName>
    </recommendedName>
</protein>
<evidence type="ECO:0000256" key="4">
    <source>
        <dbReference type="SAM" id="MobiDB-lite"/>
    </source>
</evidence>
<evidence type="ECO:0000259" key="5">
    <source>
        <dbReference type="PROSITE" id="PS50011"/>
    </source>
</evidence>
<dbReference type="SMART" id="SM00220">
    <property type="entry name" value="S_TKc"/>
    <property type="match status" value="1"/>
</dbReference>
<dbReference type="PROSITE" id="PS00108">
    <property type="entry name" value="PROTEIN_KINASE_ST"/>
    <property type="match status" value="1"/>
</dbReference>
<dbReference type="InterPro" id="IPR000719">
    <property type="entry name" value="Prot_kinase_dom"/>
</dbReference>
<feature type="domain" description="Protein kinase" evidence="5">
    <location>
        <begin position="216"/>
        <end position="617"/>
    </location>
</feature>
<keyword evidence="7" id="KW-1185">Reference proteome</keyword>
<feature type="compositionally biased region" description="Acidic residues" evidence="4">
    <location>
        <begin position="656"/>
        <end position="668"/>
    </location>
</feature>
<comment type="caution">
    <text evidence="6">The sequence shown here is derived from an EMBL/GenBank/DDBJ whole genome shotgun (WGS) entry which is preliminary data.</text>
</comment>
<dbReference type="RefSeq" id="XP_066657917.1">
    <property type="nucleotide sequence ID" value="XM_066794892.1"/>
</dbReference>
<dbReference type="InterPro" id="IPR017441">
    <property type="entry name" value="Protein_kinase_ATP_BS"/>
</dbReference>
<sequence>MSHPVNEDVQAALDEEGVAAIPPSLESEACELQPVDGRDLFHFAVFKNASRKRKDRDPDHDLNPRDHRKLRTDNGGAVNQKWRRIKASRRTWHSTAHQWWPPHWEGPKVKVQPFDVFCNDDEVHYSWQNFPQHSEDTIKMSYRFGQWRDLKDKTSFVKEAKKINHAKGYRYSIKRWRPYFFGYRDLDPEHISPQLYRKDVQLVKSVFGEIPSEWKWYFAGHLGGGTFGTAVRYDCIDQNNVIKRRIVAKRDHFFQYTADIERAIGAKLKDRSNYILNYLTPSTRAAQGTKGITYTEYAPYGDLSSLFSMYAGSGWILPEPFCWYLLHCLAEASYVLENGEAPTSESSSRDPSDPSGTRGWKSIFHVDLKPGNIFLKNPAENPVYWWQRNYPVPVMADFGGAARYPNDQSKRPACFKCPPGPSGVLKGKYAYKDDTDTVDAPNHHVSGAGTHGYRSFELLEIDEQRRANEKRREANIAVGATTFAETLPEGQPIRIHTTIFQIGSVLWKGMRNMSLFHNLEQLWWDHSMENPSTKDKGWVKDPQQDYQERHQERFPTAELRRPGKDNDGIDVQPYPPKFSLFPHYSHELVDLVFKCMHPLHDQRPTPKELWDETNRMMAEIDRIWPEPDPNVPTAATSGSEDDDDMNGPTMDYRSPDEEETDEEAEERQDEVIADPRDVELYENIREQYVDVDATRLPKIWRDRHQEPTREAVLQLQYKQQQMHRLRQEKRDREHSENLQSIREKRGYLLVLNDYLNQAKERLRRGRKGWDDWDEEEKIKRLNLFIEQFRRSRKKAGEPFFSSKDVDGFDVEDPDPEPPPTPEERSEDESEFQGHPDFVPGQTSGGVADSNGRLLRRGPRMVALEWDFQPLGAQMLVGDQYTIYQRTVFAPKNYGDLDSDESVASVTDLA</sequence>
<feature type="binding site" evidence="3">
    <location>
        <position position="249"/>
    </location>
    <ligand>
        <name>ATP</name>
        <dbReference type="ChEBI" id="CHEBI:30616"/>
    </ligand>
</feature>
<keyword evidence="2 3" id="KW-0067">ATP-binding</keyword>
<dbReference type="PANTHER" id="PTHR44305:SF24">
    <property type="entry name" value="TYROSINE-PROTEIN KINASE C03B1.5-RELATED"/>
    <property type="match status" value="1"/>
</dbReference>
<dbReference type="Proteomes" id="UP001360953">
    <property type="component" value="Unassembled WGS sequence"/>
</dbReference>
<reference evidence="6 7" key="1">
    <citation type="submission" date="2024-04" db="EMBL/GenBank/DDBJ databases">
        <title>Phyllosticta paracitricarpa is synonymous to the EU quarantine fungus P. citricarpa based on phylogenomic analyses.</title>
        <authorList>
            <consortium name="Lawrence Berkeley National Laboratory"/>
            <person name="Van ingen-buijs V.A."/>
            <person name="Van westerhoven A.C."/>
            <person name="Haridas S."/>
            <person name="Skiadas P."/>
            <person name="Martin F."/>
            <person name="Groenewald J.Z."/>
            <person name="Crous P.W."/>
            <person name="Seidl M.F."/>
        </authorList>
    </citation>
    <scope>NUCLEOTIDE SEQUENCE [LARGE SCALE GENOMIC DNA]</scope>
    <source>
        <strain evidence="6 7">CPC 17464</strain>
    </source>
</reference>
<gene>
    <name evidence="6" type="ORF">J3D65DRAFT_262384</name>
</gene>
<proteinExistence type="predicted"/>
<evidence type="ECO:0000256" key="1">
    <source>
        <dbReference type="ARBA" id="ARBA00022741"/>
    </source>
</evidence>
<keyword evidence="1 3" id="KW-0547">Nucleotide-binding</keyword>
<dbReference type="Gene3D" id="1.10.510.10">
    <property type="entry name" value="Transferase(Phosphotransferase) domain 1"/>
    <property type="match status" value="1"/>
</dbReference>
<dbReference type="GeneID" id="92027798"/>
<dbReference type="InterPro" id="IPR053083">
    <property type="entry name" value="TF_kinase-domain_protein"/>
</dbReference>
<accession>A0ABR1M0J7</accession>
<name>A0ABR1M0J7_9PEZI</name>
<dbReference type="PROSITE" id="PS00107">
    <property type="entry name" value="PROTEIN_KINASE_ATP"/>
    <property type="match status" value="1"/>
</dbReference>
<evidence type="ECO:0000313" key="7">
    <source>
        <dbReference type="Proteomes" id="UP001360953"/>
    </source>
</evidence>
<dbReference type="SUPFAM" id="SSF56112">
    <property type="entry name" value="Protein kinase-like (PK-like)"/>
    <property type="match status" value="1"/>
</dbReference>
<dbReference type="PROSITE" id="PS50011">
    <property type="entry name" value="PROTEIN_KINASE_DOM"/>
    <property type="match status" value="1"/>
</dbReference>